<feature type="compositionally biased region" description="Polar residues" evidence="2">
    <location>
        <begin position="1"/>
        <end position="18"/>
    </location>
</feature>
<accession>A0A3Q8XP66</accession>
<keyword evidence="3" id="KW-0472">Membrane</keyword>
<protein>
    <submittedName>
        <fullName evidence="4">Uncharacterized protein</fullName>
    </submittedName>
</protein>
<evidence type="ECO:0000256" key="3">
    <source>
        <dbReference type="SAM" id="Phobius"/>
    </source>
</evidence>
<sequence>MTNEFSETAGQSAATVTPPNAADGAQALERRMARIEAQLERLAVALQTSTANRTDAAAAAGRDAEPVDGVELGGRAKVETLHREPTASRVTAKRVSDGVASSMAGADATVRDWFDRRPFLFMTGLFIAALVVFQIID</sequence>
<evidence type="ECO:0000256" key="1">
    <source>
        <dbReference type="SAM" id="Coils"/>
    </source>
</evidence>
<evidence type="ECO:0000313" key="4">
    <source>
        <dbReference type="EMBL" id="AZN71766.1"/>
    </source>
</evidence>
<keyword evidence="3" id="KW-1133">Transmembrane helix</keyword>
<dbReference type="OrthoDB" id="9834691at2"/>
<dbReference type="AlphaFoldDB" id="A0A3Q8XP66"/>
<name>A0A3Q8XP66_9HYPH</name>
<dbReference type="KEGG" id="abaw:D5400_11225"/>
<reference evidence="4 5" key="1">
    <citation type="submission" date="2018-09" db="EMBL/GenBank/DDBJ databases">
        <title>Marinorhizobium profundi gen. nov., sp. nov., isolated from a deep-sea sediment sample from the New Britain Trench and proposal of Marinorhizobiaceae fam. nov. in the order Rhizobiales of the class Alphaproteobacteria.</title>
        <authorList>
            <person name="Cao J."/>
        </authorList>
    </citation>
    <scope>NUCLEOTIDE SEQUENCE [LARGE SCALE GENOMIC DNA]</scope>
    <source>
        <strain evidence="4 5">WS11</strain>
    </source>
</reference>
<gene>
    <name evidence="4" type="ORF">D5400_11225</name>
</gene>
<feature type="region of interest" description="Disordered" evidence="2">
    <location>
        <begin position="1"/>
        <end position="21"/>
    </location>
</feature>
<keyword evidence="3" id="KW-0812">Transmembrane</keyword>
<evidence type="ECO:0000256" key="2">
    <source>
        <dbReference type="SAM" id="MobiDB-lite"/>
    </source>
</evidence>
<keyword evidence="1" id="KW-0175">Coiled coil</keyword>
<proteinExistence type="predicted"/>
<feature type="transmembrane region" description="Helical" evidence="3">
    <location>
        <begin position="119"/>
        <end position="136"/>
    </location>
</feature>
<dbReference type="Proteomes" id="UP000268192">
    <property type="component" value="Chromosome"/>
</dbReference>
<evidence type="ECO:0000313" key="5">
    <source>
        <dbReference type="Proteomes" id="UP000268192"/>
    </source>
</evidence>
<organism evidence="4 5">
    <name type="scientific">Georhizobium profundi</name>
    <dbReference type="NCBI Taxonomy" id="2341112"/>
    <lineage>
        <taxon>Bacteria</taxon>
        <taxon>Pseudomonadati</taxon>
        <taxon>Pseudomonadota</taxon>
        <taxon>Alphaproteobacteria</taxon>
        <taxon>Hyphomicrobiales</taxon>
        <taxon>Rhizobiaceae</taxon>
        <taxon>Georhizobium</taxon>
    </lineage>
</organism>
<keyword evidence="5" id="KW-1185">Reference proteome</keyword>
<dbReference type="EMBL" id="CP032509">
    <property type="protein sequence ID" value="AZN71766.1"/>
    <property type="molecule type" value="Genomic_DNA"/>
</dbReference>
<feature type="coiled-coil region" evidence="1">
    <location>
        <begin position="25"/>
        <end position="52"/>
    </location>
</feature>
<dbReference type="RefSeq" id="WP_126010086.1">
    <property type="nucleotide sequence ID" value="NZ_CP032509.1"/>
</dbReference>